<proteinExistence type="predicted"/>
<dbReference type="InterPro" id="IPR023341">
    <property type="entry name" value="MABP"/>
</dbReference>
<organism evidence="1 2">
    <name type="scientific">Aneurinibacillus soli</name>
    <dbReference type="NCBI Taxonomy" id="1500254"/>
    <lineage>
        <taxon>Bacteria</taxon>
        <taxon>Bacillati</taxon>
        <taxon>Bacillota</taxon>
        <taxon>Bacilli</taxon>
        <taxon>Bacillales</taxon>
        <taxon>Paenibacillaceae</taxon>
        <taxon>Aneurinibacillus group</taxon>
        <taxon>Aneurinibacillus</taxon>
    </lineage>
</organism>
<accession>A0A0U5B2J9</accession>
<dbReference type="Proteomes" id="UP000217696">
    <property type="component" value="Chromosome"/>
</dbReference>
<protein>
    <submittedName>
        <fullName evidence="1">Uncharacterized protein</fullName>
    </submittedName>
</protein>
<keyword evidence="2" id="KW-1185">Reference proteome</keyword>
<dbReference type="PROSITE" id="PS51498">
    <property type="entry name" value="MABP"/>
    <property type="match status" value="1"/>
</dbReference>
<dbReference type="Gene3D" id="2.100.10.50">
    <property type="match status" value="2"/>
</dbReference>
<dbReference type="KEGG" id="asoc:CB4_02702"/>
<dbReference type="AlphaFoldDB" id="A0A0U5B2J9"/>
<name>A0A0U5B2J9_9BACL</name>
<dbReference type="RefSeq" id="WP_096466277.1">
    <property type="nucleotide sequence ID" value="NZ_AP017312.1"/>
</dbReference>
<gene>
    <name evidence="1" type="ORF">CB4_02702</name>
</gene>
<evidence type="ECO:0000313" key="1">
    <source>
        <dbReference type="EMBL" id="BAU28528.1"/>
    </source>
</evidence>
<dbReference type="GO" id="GO:0005737">
    <property type="term" value="C:cytoplasm"/>
    <property type="evidence" value="ECO:0007669"/>
    <property type="project" value="UniProtKB-ARBA"/>
</dbReference>
<reference evidence="1 2" key="1">
    <citation type="submission" date="2015-12" db="EMBL/GenBank/DDBJ databases">
        <title>Genome sequence of Aneurinibacillus soli.</title>
        <authorList>
            <person name="Lee J.S."/>
            <person name="Lee K.C."/>
            <person name="Kim K.K."/>
            <person name="Lee B.W."/>
        </authorList>
    </citation>
    <scope>NUCLEOTIDE SEQUENCE [LARGE SCALE GENOMIC DNA]</scope>
    <source>
        <strain evidence="1 2">CB4</strain>
    </source>
</reference>
<evidence type="ECO:0000313" key="2">
    <source>
        <dbReference type="Proteomes" id="UP000217696"/>
    </source>
</evidence>
<sequence length="172" mass="19433">MGQDITDIIMRETQSVISKGGFNGQYITDIIIIRGTSSNIPVPEEYQKVDLDINQGRGHDFVYLYYRKGDRCDAVRDIKVFASDNKYPLPFQVGYKIIGENADSIDLNKGLEGKFIYVYYSKNPNDGGPITDISIVKSSNGQLRIPIGYTRVDQDLHEGAGGDYMYIIFKRE</sequence>
<dbReference type="OrthoDB" id="6463208at2"/>
<dbReference type="EMBL" id="AP017312">
    <property type="protein sequence ID" value="BAU28528.1"/>
    <property type="molecule type" value="Genomic_DNA"/>
</dbReference>